<dbReference type="InterPro" id="IPR006813">
    <property type="entry name" value="Glyco_trans_17"/>
</dbReference>
<evidence type="ECO:0000313" key="2">
    <source>
        <dbReference type="Proteomes" id="UP001178507"/>
    </source>
</evidence>
<dbReference type="GO" id="GO:0016020">
    <property type="term" value="C:membrane"/>
    <property type="evidence" value="ECO:0007669"/>
    <property type="project" value="InterPro"/>
</dbReference>
<dbReference type="PANTHER" id="PTHR12224:SF0">
    <property type="entry name" value="BETA-1,4-MANNOSYL-GLYCOPROTEIN 4-BETA-N-ACETYLGLUCOSAMINYLTRANSFERASE"/>
    <property type="match status" value="1"/>
</dbReference>
<sequence>MGAGVLARLLRAALQHLPVPERHGDPAPGPRPAIRAAGAHHRVPGARSGEVVAPLEMPPWPPFWANCRAPKLFPVLLTGEKRKEPAMVVDLPSGMGGGPELDLLELRLLNLQGVADLTVAAESGYNFRGDRKPRLLRRNLQRFQGIASLLYLDLDNCTHFAKRVQLVRSKRNQAQNLWDIQDAQRACLWKTLRNLSLPDSALVVFTDLDEIPSRETIQTLTKHCEIRSDRKQVFQIQQHTLTRSLRQASLTGPSCMQSPWLQGVVTTFRWAQGHNVSLRMRAKADLMGGATHFSHFGTAAAIFWKGLSHGEGGSLSLPLERYNFCDLAGSPSQVSGLVARLRDDPVSILRWWMRTAAGPCPRTSRWTS</sequence>
<dbReference type="Pfam" id="PF04724">
    <property type="entry name" value="Glyco_transf_17"/>
    <property type="match status" value="1"/>
</dbReference>
<reference evidence="1" key="1">
    <citation type="submission" date="2023-08" db="EMBL/GenBank/DDBJ databases">
        <authorList>
            <person name="Chen Y."/>
            <person name="Shah S."/>
            <person name="Dougan E. K."/>
            <person name="Thang M."/>
            <person name="Chan C."/>
        </authorList>
    </citation>
    <scope>NUCLEOTIDE SEQUENCE</scope>
</reference>
<organism evidence="1 2">
    <name type="scientific">Effrenium voratum</name>
    <dbReference type="NCBI Taxonomy" id="2562239"/>
    <lineage>
        <taxon>Eukaryota</taxon>
        <taxon>Sar</taxon>
        <taxon>Alveolata</taxon>
        <taxon>Dinophyceae</taxon>
        <taxon>Suessiales</taxon>
        <taxon>Symbiodiniaceae</taxon>
        <taxon>Effrenium</taxon>
    </lineage>
</organism>
<dbReference type="GO" id="GO:0003830">
    <property type="term" value="F:beta-1,4-mannosylglycoprotein 4-beta-N-acetylglucosaminyltransferase activity"/>
    <property type="evidence" value="ECO:0007669"/>
    <property type="project" value="InterPro"/>
</dbReference>
<dbReference type="AlphaFoldDB" id="A0AA36JE73"/>
<keyword evidence="2" id="KW-1185">Reference proteome</keyword>
<dbReference type="Proteomes" id="UP001178507">
    <property type="component" value="Unassembled WGS sequence"/>
</dbReference>
<name>A0AA36JE73_9DINO</name>
<gene>
    <name evidence="1" type="ORF">EVOR1521_LOCUS26997</name>
</gene>
<dbReference type="EMBL" id="CAUJNA010003549">
    <property type="protein sequence ID" value="CAJ1404575.1"/>
    <property type="molecule type" value="Genomic_DNA"/>
</dbReference>
<dbReference type="GO" id="GO:0006044">
    <property type="term" value="P:N-acetylglucosamine metabolic process"/>
    <property type="evidence" value="ECO:0007669"/>
    <property type="project" value="TreeGrafter"/>
</dbReference>
<accession>A0AA36JE73</accession>
<comment type="caution">
    <text evidence="1">The sequence shown here is derived from an EMBL/GenBank/DDBJ whole genome shotgun (WGS) entry which is preliminary data.</text>
</comment>
<evidence type="ECO:0000313" key="1">
    <source>
        <dbReference type="EMBL" id="CAJ1404575.1"/>
    </source>
</evidence>
<protein>
    <submittedName>
        <fullName evidence="1">Uncharacterized protein</fullName>
    </submittedName>
</protein>
<proteinExistence type="predicted"/>
<dbReference type="PANTHER" id="PTHR12224">
    <property type="entry name" value="BETA-1,4-MANNOSYL-GLYCOPROTEIN BETA-1,4-N-ACETYLGLUCOSAMINYL-TRANSFERASE"/>
    <property type="match status" value="1"/>
</dbReference>